<dbReference type="AlphaFoldDB" id="A0A0D3J427"/>
<keyword evidence="5" id="KW-1185">Reference proteome</keyword>
<reference evidence="4" key="2">
    <citation type="submission" date="2024-10" db="UniProtKB">
        <authorList>
            <consortium name="EnsemblProtists"/>
        </authorList>
    </citation>
    <scope>IDENTIFICATION</scope>
</reference>
<dbReference type="PaxDb" id="2903-EOD18262"/>
<dbReference type="STRING" id="2903.R1C7P1"/>
<dbReference type="Gene3D" id="3.40.50.720">
    <property type="entry name" value="NAD(P)-binding Rossmann-like Domain"/>
    <property type="match status" value="1"/>
</dbReference>
<dbReference type="RefSeq" id="XP_005770691.1">
    <property type="nucleotide sequence ID" value="XM_005770634.1"/>
</dbReference>
<dbReference type="GeneID" id="19046263"/>
<evidence type="ECO:0000313" key="4">
    <source>
        <dbReference type="EnsemblProtists" id="EOD18262"/>
    </source>
</evidence>
<dbReference type="Pfam" id="PF01026">
    <property type="entry name" value="TatD_DNase"/>
    <property type="match status" value="1"/>
</dbReference>
<dbReference type="GO" id="GO:0008641">
    <property type="term" value="F:ubiquitin-like modifier activating enzyme activity"/>
    <property type="evidence" value="ECO:0007669"/>
    <property type="project" value="InterPro"/>
</dbReference>
<dbReference type="EnsemblProtists" id="EOD18262">
    <property type="protein sequence ID" value="EOD18262"/>
    <property type="gene ID" value="EMIHUDRAFT_196417"/>
</dbReference>
<reference evidence="5" key="1">
    <citation type="journal article" date="2013" name="Nature">
        <title>Pan genome of the phytoplankton Emiliania underpins its global distribution.</title>
        <authorList>
            <person name="Read B.A."/>
            <person name="Kegel J."/>
            <person name="Klute M.J."/>
            <person name="Kuo A."/>
            <person name="Lefebvre S.C."/>
            <person name="Maumus F."/>
            <person name="Mayer C."/>
            <person name="Miller J."/>
            <person name="Monier A."/>
            <person name="Salamov A."/>
            <person name="Young J."/>
            <person name="Aguilar M."/>
            <person name="Claverie J.M."/>
            <person name="Frickenhaus S."/>
            <person name="Gonzalez K."/>
            <person name="Herman E.K."/>
            <person name="Lin Y.C."/>
            <person name="Napier J."/>
            <person name="Ogata H."/>
            <person name="Sarno A.F."/>
            <person name="Shmutz J."/>
            <person name="Schroeder D."/>
            <person name="de Vargas C."/>
            <person name="Verret F."/>
            <person name="von Dassow P."/>
            <person name="Valentin K."/>
            <person name="Van de Peer Y."/>
            <person name="Wheeler G."/>
            <person name="Dacks J.B."/>
            <person name="Delwiche C.F."/>
            <person name="Dyhrman S.T."/>
            <person name="Glockner G."/>
            <person name="John U."/>
            <person name="Richards T."/>
            <person name="Worden A.Z."/>
            <person name="Zhang X."/>
            <person name="Grigoriev I.V."/>
            <person name="Allen A.E."/>
            <person name="Bidle K."/>
            <person name="Borodovsky M."/>
            <person name="Bowler C."/>
            <person name="Brownlee C."/>
            <person name="Cock J.M."/>
            <person name="Elias M."/>
            <person name="Gladyshev V.N."/>
            <person name="Groth M."/>
            <person name="Guda C."/>
            <person name="Hadaegh A."/>
            <person name="Iglesias-Rodriguez M.D."/>
            <person name="Jenkins J."/>
            <person name="Jones B.M."/>
            <person name="Lawson T."/>
            <person name="Leese F."/>
            <person name="Lindquist E."/>
            <person name="Lobanov A."/>
            <person name="Lomsadze A."/>
            <person name="Malik S.B."/>
            <person name="Marsh M.E."/>
            <person name="Mackinder L."/>
            <person name="Mock T."/>
            <person name="Mueller-Roeber B."/>
            <person name="Pagarete A."/>
            <person name="Parker M."/>
            <person name="Probert I."/>
            <person name="Quesneville H."/>
            <person name="Raines C."/>
            <person name="Rensing S.A."/>
            <person name="Riano-Pachon D.M."/>
            <person name="Richier S."/>
            <person name="Rokitta S."/>
            <person name="Shiraiwa Y."/>
            <person name="Soanes D.M."/>
            <person name="van der Giezen M."/>
            <person name="Wahlund T.M."/>
            <person name="Williams B."/>
            <person name="Wilson W."/>
            <person name="Wolfe G."/>
            <person name="Wurch L.L."/>
        </authorList>
    </citation>
    <scope>NUCLEOTIDE SEQUENCE</scope>
</reference>
<dbReference type="PANTHER" id="PTHR43267">
    <property type="entry name" value="TRNA THREONYLCARBAMOYLADENOSINE DEHYDRATASE"/>
    <property type="match status" value="1"/>
</dbReference>
<dbReference type="PANTHER" id="PTHR43267:SF1">
    <property type="entry name" value="TRNA THREONYLCARBAMOYLADENOSINE DEHYDRATASE"/>
    <property type="match status" value="1"/>
</dbReference>
<feature type="domain" description="THIF-type NAD/FAD binding fold" evidence="3">
    <location>
        <begin position="56"/>
        <end position="214"/>
    </location>
</feature>
<evidence type="ECO:0000256" key="1">
    <source>
        <dbReference type="SAM" id="MobiDB-lite"/>
    </source>
</evidence>
<dbReference type="Pfam" id="PF00899">
    <property type="entry name" value="ThiF"/>
    <property type="match status" value="1"/>
</dbReference>
<keyword evidence="2" id="KW-0732">Signal</keyword>
<dbReference type="SUPFAM" id="SSF69572">
    <property type="entry name" value="Activating enzymes of the ubiquitin-like proteins"/>
    <property type="match status" value="1"/>
</dbReference>
<dbReference type="InterPro" id="IPR001130">
    <property type="entry name" value="TatD-like"/>
</dbReference>
<dbReference type="InterPro" id="IPR045886">
    <property type="entry name" value="ThiF/MoeB/HesA"/>
</dbReference>
<dbReference type="GO" id="GO:0016788">
    <property type="term" value="F:hydrolase activity, acting on ester bonds"/>
    <property type="evidence" value="ECO:0007669"/>
    <property type="project" value="InterPro"/>
</dbReference>
<dbReference type="Proteomes" id="UP000013827">
    <property type="component" value="Unassembled WGS sequence"/>
</dbReference>
<dbReference type="GO" id="GO:0061504">
    <property type="term" value="P:cyclic threonylcarbamoyladenosine biosynthetic process"/>
    <property type="evidence" value="ECO:0007669"/>
    <property type="project" value="TreeGrafter"/>
</dbReference>
<evidence type="ECO:0000259" key="3">
    <source>
        <dbReference type="Pfam" id="PF00899"/>
    </source>
</evidence>
<feature type="signal peptide" evidence="2">
    <location>
        <begin position="1"/>
        <end position="17"/>
    </location>
</feature>
<proteinExistence type="predicted"/>
<dbReference type="InterPro" id="IPR035985">
    <property type="entry name" value="Ubiquitin-activating_enz"/>
</dbReference>
<dbReference type="KEGG" id="ehx:EMIHUDRAFT_196417"/>
<name>A0A0D3J427_EMIH1</name>
<dbReference type="eggNOG" id="KOG3020">
    <property type="taxonomic scope" value="Eukaryota"/>
</dbReference>
<protein>
    <recommendedName>
        <fullName evidence="3">THIF-type NAD/FAD binding fold domain-containing protein</fullName>
    </recommendedName>
</protein>
<sequence>MARWLFLPAAAALLTTTTPRLRHPRLAAPRAIVKNTASDAFGEDFYALRFDGVRRLYGEAAPERLRSSRVVVVGLGGVGSWAVEALARSGVGALVLVDLDELCISNTNRQIHALASTVGRSKARELERRVAEINPDCAVSVREQWVLAGDASSLLAEEAAVAAERGETLALLDAVDGYREKAAMAVAAIELGLCRLHVVLCGAAGGRSDPTLVRVADLVDVAEDGLLRSAWGVPCVYSLEVAQRQPDAEGTLCDRFGTACFATGAFGFAAAAALTGVLARGEKLPRRARRGPAAVAEAAHRGGGGELPSEEASGGDLPLYDSHCHAIADAGALLAGPSCAGVCLVSSGEADWAPVEAAARTGARHALGVHPWQAHEQREGWGGRLREELLRQPTAAVGEAGLDRARREIPWEVQLDAFLVQLRLASELRRPLVVHATALALSRLAEAAEARVYFGFSERAARLKRAPAAIQAVPAERLLIESDEHAADAACRAVRGACDRLAAARGWSRGEASERTARNALEAFDPSAWSRTVAL</sequence>
<evidence type="ECO:0000256" key="2">
    <source>
        <dbReference type="SAM" id="SignalP"/>
    </source>
</evidence>
<evidence type="ECO:0000313" key="5">
    <source>
        <dbReference type="Proteomes" id="UP000013827"/>
    </source>
</evidence>
<dbReference type="SUPFAM" id="SSF51556">
    <property type="entry name" value="Metallo-dependent hydrolases"/>
    <property type="match status" value="1"/>
</dbReference>
<organism evidence="4 5">
    <name type="scientific">Emiliania huxleyi (strain CCMP1516)</name>
    <dbReference type="NCBI Taxonomy" id="280463"/>
    <lineage>
        <taxon>Eukaryota</taxon>
        <taxon>Haptista</taxon>
        <taxon>Haptophyta</taxon>
        <taxon>Prymnesiophyceae</taxon>
        <taxon>Isochrysidales</taxon>
        <taxon>Noelaerhabdaceae</taxon>
        <taxon>Emiliania</taxon>
    </lineage>
</organism>
<feature type="chain" id="PRO_5044285606" description="THIF-type NAD/FAD binding fold domain-containing protein" evidence="2">
    <location>
        <begin position="18"/>
        <end position="535"/>
    </location>
</feature>
<dbReference type="InterPro" id="IPR000594">
    <property type="entry name" value="ThiF_NAD_FAD-bd"/>
</dbReference>
<dbReference type="HOGENOM" id="CLU_509451_0_0_1"/>
<accession>A0A0D3J427</accession>
<dbReference type="GO" id="GO:0061503">
    <property type="term" value="F:tRNA threonylcarbamoyladenosine dehydratase"/>
    <property type="evidence" value="ECO:0007669"/>
    <property type="project" value="TreeGrafter"/>
</dbReference>
<dbReference type="InterPro" id="IPR032466">
    <property type="entry name" value="Metal_Hydrolase"/>
</dbReference>
<feature type="region of interest" description="Disordered" evidence="1">
    <location>
        <begin position="289"/>
        <end position="314"/>
    </location>
</feature>
<dbReference type="Gene3D" id="3.20.20.140">
    <property type="entry name" value="Metal-dependent hydrolases"/>
    <property type="match status" value="2"/>
</dbReference>
<dbReference type="eggNOG" id="KOG2018">
    <property type="taxonomic scope" value="Eukaryota"/>
</dbReference>